<dbReference type="AlphaFoldDB" id="A0A7R9AKG5"/>
<reference evidence="1" key="1">
    <citation type="submission" date="2020-11" db="EMBL/GenBank/DDBJ databases">
        <authorList>
            <person name="Tran Van P."/>
        </authorList>
    </citation>
    <scope>NUCLEOTIDE SEQUENCE</scope>
</reference>
<name>A0A7R9AKG5_TIMSH</name>
<evidence type="ECO:0000313" key="1">
    <source>
        <dbReference type="EMBL" id="CAD7256010.1"/>
    </source>
</evidence>
<proteinExistence type="predicted"/>
<sequence length="410" mass="45202">MKCKLEQFIHKERRFTPAECVAESSELTDQGGDMNDMSVGKMPHSTALSGKIPLSTPHRDSNLDLPIICSLVYCKSGALDHAATEAAVELNTTSALANYATEAGNLEGFDIQDSWNAAETILVPGWLRLDSARTQRIFPQHDAARIDDRDSCFHDRPHALLVPSLYSGCAQHRPCIRAVMVVVKRIVEENPGPMWHGEVEKSHLVDSEQGQIELYGSPWFVTNVTYLKTNLRARCSVSIVKMRGIEPLAADYTTSQARGHSARFWDTWAKTSSSSNTSFGGCHLIPGNSVWRPCRDHLGVRQYIGSAELIAKTMSALALRSALYHVATNGNGCYVTTFLCYQHENNSIDVFPLANALVVLSSTAENREIKVRISVGRFRTEHPLSAVQLDTDKERNLLNATSRSGGCSVL</sequence>
<gene>
    <name evidence="1" type="ORF">TSIB3V08_LOCUS301</name>
</gene>
<dbReference type="EMBL" id="OC000069">
    <property type="protein sequence ID" value="CAD7256010.1"/>
    <property type="molecule type" value="Genomic_DNA"/>
</dbReference>
<organism evidence="1">
    <name type="scientific">Timema shepardi</name>
    <name type="common">Walking stick</name>
    <dbReference type="NCBI Taxonomy" id="629360"/>
    <lineage>
        <taxon>Eukaryota</taxon>
        <taxon>Metazoa</taxon>
        <taxon>Ecdysozoa</taxon>
        <taxon>Arthropoda</taxon>
        <taxon>Hexapoda</taxon>
        <taxon>Insecta</taxon>
        <taxon>Pterygota</taxon>
        <taxon>Neoptera</taxon>
        <taxon>Polyneoptera</taxon>
        <taxon>Phasmatodea</taxon>
        <taxon>Timematodea</taxon>
        <taxon>Timematoidea</taxon>
        <taxon>Timematidae</taxon>
        <taxon>Timema</taxon>
    </lineage>
</organism>
<accession>A0A7R9AKG5</accession>
<protein>
    <submittedName>
        <fullName evidence="1">Uncharacterized protein</fullName>
    </submittedName>
</protein>